<sequence>MGTSRPNCAAYLRVAAYVISRYISDPLLIGGKKFDLRIYVLVLSYRPLKTFVYKKGFARFTTINYTNDFSEMDNELVHLTNVAIQKHSEGYSHAHGGKWSLKNLRQYIEGTRGTPAAVTLMEDVGWVIVHSLKAVQNVIINDKHCFECYGFDIMIDNKLKPWLLEVNASPSLSTTTLDDKQLKTQLIDEVLDLAVPPHMIEAAQSSCKPARPRRGSTSAAAAGFPTNFELLYDEAIEIEAGRRAVEASAARAGGRRGSEATGGGQWSKVASGRRAFNTPHWA</sequence>
<evidence type="ECO:0000256" key="6">
    <source>
        <dbReference type="ARBA" id="ARBA00022741"/>
    </source>
</evidence>
<evidence type="ECO:0000256" key="2">
    <source>
        <dbReference type="ARBA" id="ARBA00006118"/>
    </source>
</evidence>
<evidence type="ECO:0000256" key="11">
    <source>
        <dbReference type="SAM" id="MobiDB-lite"/>
    </source>
</evidence>
<dbReference type="GO" id="GO:0000226">
    <property type="term" value="P:microtubule cytoskeleton organization"/>
    <property type="evidence" value="ECO:0007669"/>
    <property type="project" value="TreeGrafter"/>
</dbReference>
<evidence type="ECO:0000256" key="5">
    <source>
        <dbReference type="ARBA" id="ARBA00022701"/>
    </source>
</evidence>
<dbReference type="PROSITE" id="PS51221">
    <property type="entry name" value="TTL"/>
    <property type="match status" value="1"/>
</dbReference>
<dbReference type="InterPro" id="IPR004344">
    <property type="entry name" value="TTL/TTLL_fam"/>
</dbReference>
<keyword evidence="4" id="KW-0436">Ligase</keyword>
<name>A0A7S3B9R3_9EUKA</name>
<evidence type="ECO:0000256" key="8">
    <source>
        <dbReference type="ARBA" id="ARBA00023069"/>
    </source>
</evidence>
<keyword evidence="3" id="KW-0963">Cytoplasm</keyword>
<keyword evidence="5" id="KW-0493">Microtubule</keyword>
<evidence type="ECO:0008006" key="13">
    <source>
        <dbReference type="Google" id="ProtNLM"/>
    </source>
</evidence>
<dbReference type="SUPFAM" id="SSF56059">
    <property type="entry name" value="Glutathione synthetase ATP-binding domain-like"/>
    <property type="match status" value="1"/>
</dbReference>
<dbReference type="GO" id="GO:0015631">
    <property type="term" value="F:tubulin binding"/>
    <property type="evidence" value="ECO:0007669"/>
    <property type="project" value="TreeGrafter"/>
</dbReference>
<comment type="subcellular location">
    <subcellularLocation>
        <location evidence="1">Cytoplasm</location>
        <location evidence="1">Cytoskeleton</location>
        <location evidence="1">Cilium basal body</location>
    </subcellularLocation>
</comment>
<keyword evidence="9" id="KW-0206">Cytoskeleton</keyword>
<reference evidence="12" key="1">
    <citation type="submission" date="2021-01" db="EMBL/GenBank/DDBJ databases">
        <authorList>
            <person name="Corre E."/>
            <person name="Pelletier E."/>
            <person name="Niang G."/>
            <person name="Scheremetjew M."/>
            <person name="Finn R."/>
            <person name="Kale V."/>
            <person name="Holt S."/>
            <person name="Cochrane G."/>
            <person name="Meng A."/>
            <person name="Brown T."/>
            <person name="Cohen L."/>
        </authorList>
    </citation>
    <scope>NUCLEOTIDE SEQUENCE</scope>
    <source>
        <strain evidence="12">CCMP281</strain>
    </source>
</reference>
<dbReference type="GO" id="GO:0070740">
    <property type="term" value="F:tubulin-glutamic acid ligase activity"/>
    <property type="evidence" value="ECO:0007669"/>
    <property type="project" value="TreeGrafter"/>
</dbReference>
<keyword evidence="10" id="KW-0966">Cell projection</keyword>
<comment type="similarity">
    <text evidence="2">Belongs to the tubulin polyglutamylase family.</text>
</comment>
<dbReference type="AlphaFoldDB" id="A0A7S3B9R3"/>
<dbReference type="Gene3D" id="3.30.470.20">
    <property type="entry name" value="ATP-grasp fold, B domain"/>
    <property type="match status" value="1"/>
</dbReference>
<dbReference type="PANTHER" id="PTHR12241:SF31">
    <property type="entry name" value="POLYGLUTAMYLASE COMPLEX SUBUNIT TTLL1"/>
    <property type="match status" value="1"/>
</dbReference>
<organism evidence="12">
    <name type="scientific">Haptolina ericina</name>
    <dbReference type="NCBI Taxonomy" id="156174"/>
    <lineage>
        <taxon>Eukaryota</taxon>
        <taxon>Haptista</taxon>
        <taxon>Haptophyta</taxon>
        <taxon>Prymnesiophyceae</taxon>
        <taxon>Prymnesiales</taxon>
        <taxon>Prymnesiaceae</taxon>
        <taxon>Haptolina</taxon>
    </lineage>
</organism>
<accession>A0A7S3B9R3</accession>
<evidence type="ECO:0000256" key="9">
    <source>
        <dbReference type="ARBA" id="ARBA00023212"/>
    </source>
</evidence>
<evidence type="ECO:0000256" key="7">
    <source>
        <dbReference type="ARBA" id="ARBA00022840"/>
    </source>
</evidence>
<keyword evidence="7" id="KW-0067">ATP-binding</keyword>
<dbReference type="GO" id="GO:0005524">
    <property type="term" value="F:ATP binding"/>
    <property type="evidence" value="ECO:0007669"/>
    <property type="project" value="UniProtKB-KW"/>
</dbReference>
<protein>
    <recommendedName>
        <fullName evidence="13">Tubulin--tyrosine ligase-like protein 9</fullName>
    </recommendedName>
</protein>
<evidence type="ECO:0000256" key="10">
    <source>
        <dbReference type="ARBA" id="ARBA00023273"/>
    </source>
</evidence>
<dbReference type="EMBL" id="HBHX01049267">
    <property type="protein sequence ID" value="CAE0128692.1"/>
    <property type="molecule type" value="Transcribed_RNA"/>
</dbReference>
<keyword evidence="6" id="KW-0547">Nucleotide-binding</keyword>
<dbReference type="PANTHER" id="PTHR12241">
    <property type="entry name" value="TUBULIN POLYGLUTAMYLASE"/>
    <property type="match status" value="1"/>
</dbReference>
<evidence type="ECO:0000256" key="3">
    <source>
        <dbReference type="ARBA" id="ARBA00022490"/>
    </source>
</evidence>
<proteinExistence type="inferred from homology"/>
<feature type="region of interest" description="Disordered" evidence="11">
    <location>
        <begin position="250"/>
        <end position="282"/>
    </location>
</feature>
<gene>
    <name evidence="12" type="ORF">HERI1096_LOCUS27252</name>
</gene>
<evidence type="ECO:0000256" key="4">
    <source>
        <dbReference type="ARBA" id="ARBA00022598"/>
    </source>
</evidence>
<dbReference type="Pfam" id="PF03133">
    <property type="entry name" value="TTL"/>
    <property type="match status" value="1"/>
</dbReference>
<dbReference type="GO" id="GO:0005874">
    <property type="term" value="C:microtubule"/>
    <property type="evidence" value="ECO:0007669"/>
    <property type="project" value="UniProtKB-KW"/>
</dbReference>
<dbReference type="GO" id="GO:0036064">
    <property type="term" value="C:ciliary basal body"/>
    <property type="evidence" value="ECO:0007669"/>
    <property type="project" value="TreeGrafter"/>
</dbReference>
<keyword evidence="8" id="KW-0969">Cilium</keyword>
<evidence type="ECO:0000313" key="12">
    <source>
        <dbReference type="EMBL" id="CAE0128692.1"/>
    </source>
</evidence>
<evidence type="ECO:0000256" key="1">
    <source>
        <dbReference type="ARBA" id="ARBA00004120"/>
    </source>
</evidence>